<dbReference type="Proteomes" id="UP000186922">
    <property type="component" value="Unassembled WGS sequence"/>
</dbReference>
<keyword evidence="2" id="KW-1185">Reference proteome</keyword>
<sequence>MLSVNDFRAKFSPNFIMTSTSQKSSGLLSLPSFVCLLALGFLICNNKHTHAEALTAQSVFESIGSDPESADMDKPPHHLLLSDPVFQDERDRTGPKWDNVVMLSRSLRKIGELDAYFTHKGRSRYG</sequence>
<dbReference type="AlphaFoldDB" id="A0A1D1VL66"/>
<organism evidence="1 2">
    <name type="scientific">Ramazzottius varieornatus</name>
    <name type="common">Water bear</name>
    <name type="synonym">Tardigrade</name>
    <dbReference type="NCBI Taxonomy" id="947166"/>
    <lineage>
        <taxon>Eukaryota</taxon>
        <taxon>Metazoa</taxon>
        <taxon>Ecdysozoa</taxon>
        <taxon>Tardigrada</taxon>
        <taxon>Eutardigrada</taxon>
        <taxon>Parachela</taxon>
        <taxon>Hypsibioidea</taxon>
        <taxon>Ramazzottiidae</taxon>
        <taxon>Ramazzottius</taxon>
    </lineage>
</organism>
<evidence type="ECO:0000313" key="2">
    <source>
        <dbReference type="Proteomes" id="UP000186922"/>
    </source>
</evidence>
<comment type="caution">
    <text evidence="1">The sequence shown here is derived from an EMBL/GenBank/DDBJ whole genome shotgun (WGS) entry which is preliminary data.</text>
</comment>
<dbReference type="EMBL" id="BDGG01000008">
    <property type="protein sequence ID" value="GAV02365.1"/>
    <property type="molecule type" value="Genomic_DNA"/>
</dbReference>
<accession>A0A1D1VL66</accession>
<proteinExistence type="predicted"/>
<protein>
    <submittedName>
        <fullName evidence="1">Uncharacterized protein</fullName>
    </submittedName>
</protein>
<evidence type="ECO:0000313" key="1">
    <source>
        <dbReference type="EMBL" id="GAV02365.1"/>
    </source>
</evidence>
<gene>
    <name evidence="1" type="primary">RvY_12941-1</name>
    <name evidence="1" type="synonym">RvY_12941.1</name>
    <name evidence="1" type="ORF">RvY_12941</name>
</gene>
<name>A0A1D1VL66_RAMVA</name>
<reference evidence="1 2" key="1">
    <citation type="journal article" date="2016" name="Nat. Commun.">
        <title>Extremotolerant tardigrade genome and improved radiotolerance of human cultured cells by tardigrade-unique protein.</title>
        <authorList>
            <person name="Hashimoto T."/>
            <person name="Horikawa D.D."/>
            <person name="Saito Y."/>
            <person name="Kuwahara H."/>
            <person name="Kozuka-Hata H."/>
            <person name="Shin-I T."/>
            <person name="Minakuchi Y."/>
            <person name="Ohishi K."/>
            <person name="Motoyama A."/>
            <person name="Aizu T."/>
            <person name="Enomoto A."/>
            <person name="Kondo K."/>
            <person name="Tanaka S."/>
            <person name="Hara Y."/>
            <person name="Koshikawa S."/>
            <person name="Sagara H."/>
            <person name="Miura T."/>
            <person name="Yokobori S."/>
            <person name="Miyagawa K."/>
            <person name="Suzuki Y."/>
            <person name="Kubo T."/>
            <person name="Oyama M."/>
            <person name="Kohara Y."/>
            <person name="Fujiyama A."/>
            <person name="Arakawa K."/>
            <person name="Katayama T."/>
            <person name="Toyoda A."/>
            <person name="Kunieda T."/>
        </authorList>
    </citation>
    <scope>NUCLEOTIDE SEQUENCE [LARGE SCALE GENOMIC DNA]</scope>
    <source>
        <strain evidence="1 2">YOKOZUNA-1</strain>
    </source>
</reference>